<accession>A0A8J7BW42</accession>
<reference evidence="2" key="1">
    <citation type="submission" date="2020-09" db="EMBL/GenBank/DDBJ databases">
        <title>Iningainema tapete sp. nov. (Scytonemataceae, Cyanobacteria) from greenhouses in central Florida (USA) produces two types of nodularin with biosynthetic potential for microcystin-LR and anabaenopeptins.</title>
        <authorList>
            <person name="Berthold D.E."/>
            <person name="Lefler F.W."/>
            <person name="Huang I.-S."/>
            <person name="Abdulla H."/>
            <person name="Zimba P.V."/>
            <person name="Laughinghouse H.D. IV."/>
        </authorList>
    </citation>
    <scope>NUCLEOTIDE SEQUENCE</scope>
    <source>
        <strain evidence="2">BLCCT55</strain>
    </source>
</reference>
<feature type="domain" description="RiboL-PSP-HEPN" evidence="1">
    <location>
        <begin position="43"/>
        <end position="251"/>
    </location>
</feature>
<evidence type="ECO:0000259" key="1">
    <source>
        <dbReference type="Pfam" id="PF18735"/>
    </source>
</evidence>
<comment type="caution">
    <text evidence="2">The sequence shown here is derived from an EMBL/GenBank/DDBJ whole genome shotgun (WGS) entry which is preliminary data.</text>
</comment>
<organism evidence="2 3">
    <name type="scientific">Iningainema tapete BLCC-T55</name>
    <dbReference type="NCBI Taxonomy" id="2748662"/>
    <lineage>
        <taxon>Bacteria</taxon>
        <taxon>Bacillati</taxon>
        <taxon>Cyanobacteriota</taxon>
        <taxon>Cyanophyceae</taxon>
        <taxon>Nostocales</taxon>
        <taxon>Scytonemataceae</taxon>
        <taxon>Iningainema tapete</taxon>
    </lineage>
</organism>
<dbReference type="InterPro" id="IPR041519">
    <property type="entry name" value="HEPN_RiboL-PSP"/>
</dbReference>
<evidence type="ECO:0000313" key="3">
    <source>
        <dbReference type="Proteomes" id="UP000629098"/>
    </source>
</evidence>
<evidence type="ECO:0000313" key="2">
    <source>
        <dbReference type="EMBL" id="MBD2771092.1"/>
    </source>
</evidence>
<gene>
    <name evidence="2" type="ORF">ICL16_02870</name>
</gene>
<protein>
    <recommendedName>
        <fullName evidence="1">RiboL-PSP-HEPN domain-containing protein</fullName>
    </recommendedName>
</protein>
<keyword evidence="3" id="KW-1185">Reference proteome</keyword>
<dbReference type="Pfam" id="PF18735">
    <property type="entry name" value="HEPN_RiboL-PSP"/>
    <property type="match status" value="1"/>
</dbReference>
<dbReference type="Proteomes" id="UP000629098">
    <property type="component" value="Unassembled WGS sequence"/>
</dbReference>
<dbReference type="AlphaFoldDB" id="A0A8J7BW42"/>
<dbReference type="EMBL" id="JACXAE010000013">
    <property type="protein sequence ID" value="MBD2771092.1"/>
    <property type="molecule type" value="Genomic_DNA"/>
</dbReference>
<proteinExistence type="predicted"/>
<sequence length="350" mass="40117">MFQELLLTVKENISTIRSIIKTNDKLREIAFGEEVTGKQNSQDYIEFIASLSQDIPNAREWQVYEHCATVTRLYAIYERFTEDLVSNWLVVLPELFPCYSDLEERIPNTHQMGVGRLLLELKKSRYEHLSIEKVVRGLYLGTTTAEEQYELLSDAFLFHDQNLRRETLEKMLADAGIPNAWIWVDKHRSVKNFVEEIRGNQNTAEGELNELIIYRNDAAHGALIDDFLGSNTLLELCDFVLALCQALAELMTYKVIERKKSTGQVREIGQITEWFKKPQAGVAKVEETTLTIGKSLFLVSQTHCYCQQATIQSIQIDGVPTNEVQTTTGMEVGLKFDVDARKELHLYLVE</sequence>
<dbReference type="RefSeq" id="WP_190825386.1">
    <property type="nucleotide sequence ID" value="NZ_CAWPPI010000013.1"/>
</dbReference>
<name>A0A8J7BW42_9CYAN</name>